<evidence type="ECO:0000313" key="1">
    <source>
        <dbReference type="EMBL" id="MBC5732404.1"/>
    </source>
</evidence>
<sequence>MRAVIVQEPRRRSALRMRLGTAFFCLRRRLRWHTGGLRFARLRPEAECPCLWAEHSTPLLRQLRGEEMALQRNKVTNLRLALSRLDGLTLAPGETLSFWRAVGKPTRRKGYVEGMLLRNGRVAAGIGGGLCQMTNLLYWMTLHTPLTVTERWRHGYDVFPDSGRTQPFGSGATCFYNYMDLMVRNDTEHTWRLTLRLTETHLEGEWRAGAPCDRRYEVYEKEHYIQGEYWGGFTRHNTLYRRTFDLEGTLLGDDFLIENHAIMMYDPMLPGNSPESLPAS</sequence>
<dbReference type="InterPro" id="IPR052913">
    <property type="entry name" value="Glycopeptide_resist_protein"/>
</dbReference>
<proteinExistence type="predicted"/>
<reference evidence="1" key="1">
    <citation type="submission" date="2020-08" db="EMBL/GenBank/DDBJ databases">
        <title>Genome public.</title>
        <authorList>
            <person name="Liu C."/>
            <person name="Sun Q."/>
        </authorList>
    </citation>
    <scope>NUCLEOTIDE SEQUENCE</scope>
    <source>
        <strain evidence="1">NSJ-51</strain>
    </source>
</reference>
<gene>
    <name evidence="1" type="ORF">H8S57_01510</name>
</gene>
<evidence type="ECO:0000313" key="2">
    <source>
        <dbReference type="Proteomes" id="UP000661435"/>
    </source>
</evidence>
<dbReference type="PANTHER" id="PTHR35788:SF1">
    <property type="entry name" value="EXPORTED PROTEIN"/>
    <property type="match status" value="1"/>
</dbReference>
<dbReference type="EMBL" id="JACOPP010000001">
    <property type="protein sequence ID" value="MBC5732404.1"/>
    <property type="molecule type" value="Genomic_DNA"/>
</dbReference>
<protein>
    <submittedName>
        <fullName evidence="1">VanW family protein</fullName>
    </submittedName>
</protein>
<dbReference type="Proteomes" id="UP000661435">
    <property type="component" value="Unassembled WGS sequence"/>
</dbReference>
<accession>A0A8J6JCY8</accession>
<dbReference type="Pfam" id="PF04294">
    <property type="entry name" value="VanW"/>
    <property type="match status" value="1"/>
</dbReference>
<name>A0A8J6JCY8_9FIRM</name>
<comment type="caution">
    <text evidence="1">The sequence shown here is derived from an EMBL/GenBank/DDBJ whole genome shotgun (WGS) entry which is preliminary data.</text>
</comment>
<keyword evidence="2" id="KW-1185">Reference proteome</keyword>
<organism evidence="1 2">
    <name type="scientific">Lawsonibacter hominis</name>
    <dbReference type="NCBI Taxonomy" id="2763053"/>
    <lineage>
        <taxon>Bacteria</taxon>
        <taxon>Bacillati</taxon>
        <taxon>Bacillota</taxon>
        <taxon>Clostridia</taxon>
        <taxon>Eubacteriales</taxon>
        <taxon>Oscillospiraceae</taxon>
        <taxon>Lawsonibacter</taxon>
    </lineage>
</organism>
<dbReference type="PANTHER" id="PTHR35788">
    <property type="entry name" value="EXPORTED PROTEIN-RELATED"/>
    <property type="match status" value="1"/>
</dbReference>
<dbReference type="RefSeq" id="WP_186906302.1">
    <property type="nucleotide sequence ID" value="NZ_JACOPP010000001.1"/>
</dbReference>
<dbReference type="InterPro" id="IPR007391">
    <property type="entry name" value="Vancomycin_resist_VanW"/>
</dbReference>
<dbReference type="AlphaFoldDB" id="A0A8J6JCY8"/>